<sequence length="108" mass="12555">MTEDELANIENGKLKINLNQTLQNAKTPTEMLQTLQEAYEFAQFLESESLEIRRDLDAILKRAVNALVEERISQESFQSFRVIWQIAKGDLNQERMRTVEQAQLKVSQ</sequence>
<comment type="caution">
    <text evidence="1">The sequence shown here is derived from an EMBL/GenBank/DDBJ whole genome shotgun (WGS) entry which is preliminary data.</text>
</comment>
<gene>
    <name evidence="1" type="ORF">KME60_30675</name>
</gene>
<dbReference type="Proteomes" id="UP000729701">
    <property type="component" value="Unassembled WGS sequence"/>
</dbReference>
<reference evidence="1" key="1">
    <citation type="submission" date="2021-05" db="EMBL/GenBank/DDBJ databases">
        <authorList>
            <person name="Pietrasiak N."/>
            <person name="Ward R."/>
            <person name="Stajich J.E."/>
            <person name="Kurbessoian T."/>
        </authorList>
    </citation>
    <scope>NUCLEOTIDE SEQUENCE</scope>
    <source>
        <strain evidence="1">GSE-NOS-MK-12-04C</strain>
    </source>
</reference>
<reference evidence="1" key="2">
    <citation type="journal article" date="2022" name="Microbiol. Resour. Announc.">
        <title>Metagenome Sequencing to Explore Phylogenomics of Terrestrial Cyanobacteria.</title>
        <authorList>
            <person name="Ward R.D."/>
            <person name="Stajich J.E."/>
            <person name="Johansen J.R."/>
            <person name="Huntemann M."/>
            <person name="Clum A."/>
            <person name="Foster B."/>
            <person name="Foster B."/>
            <person name="Roux S."/>
            <person name="Palaniappan K."/>
            <person name="Varghese N."/>
            <person name="Mukherjee S."/>
            <person name="Reddy T.B.K."/>
            <person name="Daum C."/>
            <person name="Copeland A."/>
            <person name="Chen I.A."/>
            <person name="Ivanova N.N."/>
            <person name="Kyrpides N.C."/>
            <person name="Shapiro N."/>
            <person name="Eloe-Fadrosh E.A."/>
            <person name="Pietrasiak N."/>
        </authorList>
    </citation>
    <scope>NUCLEOTIDE SEQUENCE</scope>
    <source>
        <strain evidence="1">GSE-NOS-MK-12-04C</strain>
    </source>
</reference>
<dbReference type="AlphaFoldDB" id="A0A951QT70"/>
<dbReference type="EMBL" id="JAHHGZ010000051">
    <property type="protein sequence ID" value="MBW4671675.1"/>
    <property type="molecule type" value="Genomic_DNA"/>
</dbReference>
<accession>A0A951QT70</accession>
<organism evidence="1 2">
    <name type="scientific">Cyanomargarita calcarea GSE-NOS-MK-12-04C</name>
    <dbReference type="NCBI Taxonomy" id="2839659"/>
    <lineage>
        <taxon>Bacteria</taxon>
        <taxon>Bacillati</taxon>
        <taxon>Cyanobacteriota</taxon>
        <taxon>Cyanophyceae</taxon>
        <taxon>Nostocales</taxon>
        <taxon>Cyanomargaritaceae</taxon>
        <taxon>Cyanomargarita</taxon>
    </lineage>
</organism>
<name>A0A951QT70_9CYAN</name>
<protein>
    <submittedName>
        <fullName evidence="1">Uncharacterized protein</fullName>
    </submittedName>
</protein>
<proteinExistence type="predicted"/>
<evidence type="ECO:0000313" key="1">
    <source>
        <dbReference type="EMBL" id="MBW4671675.1"/>
    </source>
</evidence>
<evidence type="ECO:0000313" key="2">
    <source>
        <dbReference type="Proteomes" id="UP000729701"/>
    </source>
</evidence>